<dbReference type="SUPFAM" id="SSF103642">
    <property type="entry name" value="Sec-C motif"/>
    <property type="match status" value="1"/>
</dbReference>
<dbReference type="Pfam" id="PF02810">
    <property type="entry name" value="SEC-C"/>
    <property type="match status" value="1"/>
</dbReference>
<gene>
    <name evidence="1" type="ORF">C8N47_111106</name>
</gene>
<dbReference type="Gene3D" id="3.10.450.50">
    <property type="match status" value="1"/>
</dbReference>
<dbReference type="Proteomes" id="UP000243525">
    <property type="component" value="Unassembled WGS sequence"/>
</dbReference>
<comment type="caution">
    <text evidence="1">The sequence shown here is derived from an EMBL/GenBank/DDBJ whole genome shotgun (WGS) entry which is preliminary data.</text>
</comment>
<dbReference type="EMBL" id="QAAD01000011">
    <property type="protein sequence ID" value="PTN08066.1"/>
    <property type="molecule type" value="Genomic_DNA"/>
</dbReference>
<dbReference type="OrthoDB" id="9786424at2"/>
<sequence>MGYTEQDLKEIKELESKGLQVTPAELSKNEYGGQTTRPIKYAQPKRHRNDPCSCGSGRKFKHCCEPKLDDGKRRRYYASKKQ</sequence>
<accession>A0A2T5C0F1</accession>
<dbReference type="AlphaFoldDB" id="A0A2T5C0F1"/>
<dbReference type="RefSeq" id="WP_107822795.1">
    <property type="nucleotide sequence ID" value="NZ_QAAD01000011.1"/>
</dbReference>
<organism evidence="1 2">
    <name type="scientific">Mangrovibacterium marinum</name>
    <dbReference type="NCBI Taxonomy" id="1639118"/>
    <lineage>
        <taxon>Bacteria</taxon>
        <taxon>Pseudomonadati</taxon>
        <taxon>Bacteroidota</taxon>
        <taxon>Bacteroidia</taxon>
        <taxon>Marinilabiliales</taxon>
        <taxon>Prolixibacteraceae</taxon>
        <taxon>Mangrovibacterium</taxon>
    </lineage>
</organism>
<evidence type="ECO:0000313" key="2">
    <source>
        <dbReference type="Proteomes" id="UP000243525"/>
    </source>
</evidence>
<proteinExistence type="predicted"/>
<reference evidence="1 2" key="1">
    <citation type="submission" date="2018-04" db="EMBL/GenBank/DDBJ databases">
        <title>Genomic Encyclopedia of Archaeal and Bacterial Type Strains, Phase II (KMG-II): from individual species to whole genera.</title>
        <authorList>
            <person name="Goeker M."/>
        </authorList>
    </citation>
    <scope>NUCLEOTIDE SEQUENCE [LARGE SCALE GENOMIC DNA]</scope>
    <source>
        <strain evidence="1 2">DSM 28823</strain>
    </source>
</reference>
<dbReference type="InterPro" id="IPR004027">
    <property type="entry name" value="SEC_C_motif"/>
</dbReference>
<name>A0A2T5C0F1_9BACT</name>
<evidence type="ECO:0000313" key="1">
    <source>
        <dbReference type="EMBL" id="PTN08066.1"/>
    </source>
</evidence>
<protein>
    <submittedName>
        <fullName evidence="1">SEC-C motif-containing protein</fullName>
    </submittedName>
</protein>
<keyword evidence="2" id="KW-1185">Reference proteome</keyword>